<dbReference type="InterPro" id="IPR017439">
    <property type="entry name" value="Amidohydrolase"/>
</dbReference>
<protein>
    <recommendedName>
        <fullName evidence="1">Peptidase M20 domain-containing protein 2</fullName>
    </recommendedName>
</protein>
<dbReference type="SUPFAM" id="SSF53187">
    <property type="entry name" value="Zn-dependent exopeptidases"/>
    <property type="match status" value="1"/>
</dbReference>
<dbReference type="SUPFAM" id="SSF55031">
    <property type="entry name" value="Bacterial exopeptidase dimerisation domain"/>
    <property type="match status" value="1"/>
</dbReference>
<dbReference type="NCBIfam" id="TIGR01891">
    <property type="entry name" value="amidohydrolases"/>
    <property type="match status" value="1"/>
</dbReference>
<dbReference type="PANTHER" id="PTHR30575">
    <property type="entry name" value="PEPTIDASE M20"/>
    <property type="match status" value="1"/>
</dbReference>
<reference evidence="3 4" key="1">
    <citation type="submission" date="2024-06" db="EMBL/GenBank/DDBJ databases">
        <title>Genomic Encyclopedia of Type Strains, Phase IV (KMG-IV): sequencing the most valuable type-strain genomes for metagenomic binning, comparative biology and taxonomic classification.</title>
        <authorList>
            <person name="Goeker M."/>
        </authorList>
    </citation>
    <scope>NUCLEOTIDE SEQUENCE [LARGE SCALE GENOMIC DNA]</scope>
    <source>
        <strain evidence="3 4">DSM 21460</strain>
    </source>
</reference>
<organism evidence="3 4">
    <name type="scientific">Peptoniphilus olsenii</name>
    <dbReference type="NCBI Taxonomy" id="411570"/>
    <lineage>
        <taxon>Bacteria</taxon>
        <taxon>Bacillati</taxon>
        <taxon>Bacillota</taxon>
        <taxon>Tissierellia</taxon>
        <taxon>Tissierellales</taxon>
        <taxon>Peptoniphilaceae</taxon>
        <taxon>Peptoniphilus</taxon>
    </lineage>
</organism>
<sequence>MKEKLFKDIEKQKDTLVKMSDEIFDNPELAFEENFSSKILEDYLEHNGFYVERGLGNLKTAFRAIYRSNEDSEINIGLLCEYDALPMGHGCGHQLQGPSIVGAAVALRKLELPFNLIVYGTPAEEGGGGKIKMLEQNFMKELDIALMMHGGPATQVDVKSMAMSTHKVVFKGKSSHSALKPEDGRSALDALMLAFQGIEFLREHVKEDTRMHYTISELPGPPNVVPSRAVGEFSLRSYNSKYLNEIVARFEKIVNGAALMTETNVEVKNVKRLESKVPVHSLNELLINNAKLINAPNLKEAREKTGSTDFGNVTYIIPGACIRVQFVPDGTTSHSDVFLEYGKTKEAHECIINSAKILAATVFDLTNLERIKEIKKEFENYKDRM</sequence>
<evidence type="ECO:0000313" key="3">
    <source>
        <dbReference type="EMBL" id="MET3617889.1"/>
    </source>
</evidence>
<evidence type="ECO:0000313" key="4">
    <source>
        <dbReference type="Proteomes" id="UP001549162"/>
    </source>
</evidence>
<dbReference type="Gene3D" id="3.40.630.10">
    <property type="entry name" value="Zn peptidases"/>
    <property type="match status" value="1"/>
</dbReference>
<evidence type="ECO:0000256" key="1">
    <source>
        <dbReference type="PIRNR" id="PIRNR037226"/>
    </source>
</evidence>
<accession>A0ABV2JDN9</accession>
<evidence type="ECO:0000259" key="2">
    <source>
        <dbReference type="Pfam" id="PF07687"/>
    </source>
</evidence>
<dbReference type="CDD" id="cd03887">
    <property type="entry name" value="M20_Acy1L2"/>
    <property type="match status" value="1"/>
</dbReference>
<dbReference type="Proteomes" id="UP001549162">
    <property type="component" value="Unassembled WGS sequence"/>
</dbReference>
<dbReference type="Pfam" id="PF07687">
    <property type="entry name" value="M20_dimer"/>
    <property type="match status" value="1"/>
</dbReference>
<dbReference type="InterPro" id="IPR011650">
    <property type="entry name" value="Peptidase_M20_dimer"/>
</dbReference>
<proteinExistence type="inferred from homology"/>
<dbReference type="InterPro" id="IPR017144">
    <property type="entry name" value="Xaa-Arg_dipeptidase"/>
</dbReference>
<dbReference type="InterPro" id="IPR002933">
    <property type="entry name" value="Peptidase_M20"/>
</dbReference>
<keyword evidence="4" id="KW-1185">Reference proteome</keyword>
<feature type="domain" description="Peptidase M20 dimerisation" evidence="2">
    <location>
        <begin position="167"/>
        <end position="257"/>
    </location>
</feature>
<dbReference type="InterPro" id="IPR052030">
    <property type="entry name" value="Peptidase_M20/M20A_hydrolases"/>
</dbReference>
<dbReference type="EMBL" id="JBEPMA010000010">
    <property type="protein sequence ID" value="MET3617889.1"/>
    <property type="molecule type" value="Genomic_DNA"/>
</dbReference>
<gene>
    <name evidence="3" type="ORF">ABID14_001524</name>
</gene>
<dbReference type="PIRSF" id="PIRSF037226">
    <property type="entry name" value="Amidohydrolase_ACY1L2_prd"/>
    <property type="match status" value="1"/>
</dbReference>
<dbReference type="InterPro" id="IPR036264">
    <property type="entry name" value="Bact_exopeptidase_dim_dom"/>
</dbReference>
<dbReference type="Gene3D" id="3.30.70.360">
    <property type="match status" value="1"/>
</dbReference>
<dbReference type="Pfam" id="PF01546">
    <property type="entry name" value="Peptidase_M20"/>
    <property type="match status" value="1"/>
</dbReference>
<dbReference type="PANTHER" id="PTHR30575:SF0">
    <property type="entry name" value="XAA-ARG DIPEPTIDASE"/>
    <property type="match status" value="1"/>
</dbReference>
<comment type="similarity">
    <text evidence="1">Belongs to the peptidase M20A family.</text>
</comment>
<comment type="caution">
    <text evidence="3">The sequence shown here is derived from an EMBL/GenBank/DDBJ whole genome shotgun (WGS) entry which is preliminary data.</text>
</comment>
<dbReference type="RefSeq" id="WP_354368745.1">
    <property type="nucleotide sequence ID" value="NZ_JBEPMA010000010.1"/>
</dbReference>
<name>A0ABV2JDN9_9FIRM</name>